<organism evidence="3 4">
    <name type="scientific">Rhipicephalus microplus</name>
    <name type="common">Cattle tick</name>
    <name type="synonym">Boophilus microplus</name>
    <dbReference type="NCBI Taxonomy" id="6941"/>
    <lineage>
        <taxon>Eukaryota</taxon>
        <taxon>Metazoa</taxon>
        <taxon>Ecdysozoa</taxon>
        <taxon>Arthropoda</taxon>
        <taxon>Chelicerata</taxon>
        <taxon>Arachnida</taxon>
        <taxon>Acari</taxon>
        <taxon>Parasitiformes</taxon>
        <taxon>Ixodida</taxon>
        <taxon>Ixodoidea</taxon>
        <taxon>Ixodidae</taxon>
        <taxon>Rhipicephalinae</taxon>
        <taxon>Rhipicephalus</taxon>
        <taxon>Boophilus</taxon>
    </lineage>
</organism>
<keyword evidence="2" id="KW-1133">Transmembrane helix</keyword>
<sequence length="620" mass="67557">MESPSASRVIVHPAIVCTSNRSPPQRIVTGEQHYRERSLRAEFEEIAIRGTQSFCVLLFVCGVLVTCLAKLRIIDVEDGRDGLLMMQIAVAFAFAAAAVRVFRRNSFSPLPNESQLLPPAHLPLWGAFSILTITNLSARRGGHRYPLSASLQANKSTALMESCPPRTLPRGYFSVIDDVPFCDADSRPPRSSVGVTGEQRDLEGSPSAEFALLAFWLTLSLSIALFVGGVVIACLAYARSIDFEDRHIGVLMIQLSVVFAMAPVAFGVFRTCERNRSLPAVTAPVVDTATDSRHHVPLPVNYLTAPVKPRPPCHGAPLHIPYPADASTSSTTLPSSKQVAGDRYVAPASLAQKNSANDREATAVFLMMLLWLTLSLDATAFMGIRTYPAYAYHISFENRRLGVLMGHSAVVPGSVIRTCRQGRCCRNCVTLQSKSRPLEPHLASLRANFRANSLSNPGEPLLKPLLFSALYGNTQDRPSFRGSATMSLDNIEELPDNGGRDNRDSGDAVARDRSVTVDESAPLVPRSPPSSDVSRDLLAACIVLFVFGMLIVLADFIIVVKGVDHGWLSRTLGVIVCMSSTAAVGIAVGAVFYWLYHRRRKSDARVERVFGVTYRDVHVV</sequence>
<evidence type="ECO:0000256" key="1">
    <source>
        <dbReference type="SAM" id="MobiDB-lite"/>
    </source>
</evidence>
<feature type="transmembrane region" description="Helical" evidence="2">
    <location>
        <begin position="537"/>
        <end position="560"/>
    </location>
</feature>
<evidence type="ECO:0000313" key="3">
    <source>
        <dbReference type="EMBL" id="KAH8039251.1"/>
    </source>
</evidence>
<accession>A0A9J6EXH9</accession>
<comment type="caution">
    <text evidence="3">The sequence shown here is derived from an EMBL/GenBank/DDBJ whole genome shotgun (WGS) entry which is preliminary data.</text>
</comment>
<gene>
    <name evidence="3" type="ORF">HPB51_005497</name>
</gene>
<evidence type="ECO:0000256" key="2">
    <source>
        <dbReference type="SAM" id="Phobius"/>
    </source>
</evidence>
<reference evidence="3" key="1">
    <citation type="journal article" date="2020" name="Cell">
        <title>Large-Scale Comparative Analyses of Tick Genomes Elucidate Their Genetic Diversity and Vector Capacities.</title>
        <authorList>
            <consortium name="Tick Genome and Microbiome Consortium (TIGMIC)"/>
            <person name="Jia N."/>
            <person name="Wang J."/>
            <person name="Shi W."/>
            <person name="Du L."/>
            <person name="Sun Y."/>
            <person name="Zhan W."/>
            <person name="Jiang J.F."/>
            <person name="Wang Q."/>
            <person name="Zhang B."/>
            <person name="Ji P."/>
            <person name="Bell-Sakyi L."/>
            <person name="Cui X.M."/>
            <person name="Yuan T.T."/>
            <person name="Jiang B.G."/>
            <person name="Yang W.F."/>
            <person name="Lam T.T."/>
            <person name="Chang Q.C."/>
            <person name="Ding S.J."/>
            <person name="Wang X.J."/>
            <person name="Zhu J.G."/>
            <person name="Ruan X.D."/>
            <person name="Zhao L."/>
            <person name="Wei J.T."/>
            <person name="Ye R.Z."/>
            <person name="Que T.C."/>
            <person name="Du C.H."/>
            <person name="Zhou Y.H."/>
            <person name="Cheng J.X."/>
            <person name="Dai P.F."/>
            <person name="Guo W.B."/>
            <person name="Han X.H."/>
            <person name="Huang E.J."/>
            <person name="Li L.F."/>
            <person name="Wei W."/>
            <person name="Gao Y.C."/>
            <person name="Liu J.Z."/>
            <person name="Shao H.Z."/>
            <person name="Wang X."/>
            <person name="Wang C.C."/>
            <person name="Yang T.C."/>
            <person name="Huo Q.B."/>
            <person name="Li W."/>
            <person name="Chen H.Y."/>
            <person name="Chen S.E."/>
            <person name="Zhou L.G."/>
            <person name="Ni X.B."/>
            <person name="Tian J.H."/>
            <person name="Sheng Y."/>
            <person name="Liu T."/>
            <person name="Pan Y.S."/>
            <person name="Xia L.Y."/>
            <person name="Li J."/>
            <person name="Zhao F."/>
            <person name="Cao W.C."/>
        </authorList>
    </citation>
    <scope>NUCLEOTIDE SEQUENCE</scope>
    <source>
        <strain evidence="3">Rmic-2018</strain>
    </source>
</reference>
<proteinExistence type="predicted"/>
<dbReference type="Proteomes" id="UP000821866">
    <property type="component" value="Chromosome 1"/>
</dbReference>
<feature type="compositionally biased region" description="Basic and acidic residues" evidence="1">
    <location>
        <begin position="498"/>
        <end position="516"/>
    </location>
</feature>
<feature type="transmembrane region" description="Helical" evidence="2">
    <location>
        <begin position="210"/>
        <end position="238"/>
    </location>
</feature>
<keyword evidence="2" id="KW-0472">Membrane</keyword>
<feature type="transmembrane region" description="Helical" evidence="2">
    <location>
        <begin position="250"/>
        <end position="269"/>
    </location>
</feature>
<keyword evidence="2" id="KW-0812">Transmembrane</keyword>
<protein>
    <submittedName>
        <fullName evidence="3">Uncharacterized protein</fullName>
    </submittedName>
</protein>
<dbReference type="AlphaFoldDB" id="A0A9J6EXH9"/>
<evidence type="ECO:0000313" key="4">
    <source>
        <dbReference type="Proteomes" id="UP000821866"/>
    </source>
</evidence>
<reference evidence="3" key="2">
    <citation type="submission" date="2021-09" db="EMBL/GenBank/DDBJ databases">
        <authorList>
            <person name="Jia N."/>
            <person name="Wang J."/>
            <person name="Shi W."/>
            <person name="Du L."/>
            <person name="Sun Y."/>
            <person name="Zhan W."/>
            <person name="Jiang J."/>
            <person name="Wang Q."/>
            <person name="Zhang B."/>
            <person name="Ji P."/>
            <person name="Sakyi L.B."/>
            <person name="Cui X."/>
            <person name="Yuan T."/>
            <person name="Jiang B."/>
            <person name="Yang W."/>
            <person name="Lam T.T.-Y."/>
            <person name="Chang Q."/>
            <person name="Ding S."/>
            <person name="Wang X."/>
            <person name="Zhu J."/>
            <person name="Ruan X."/>
            <person name="Zhao L."/>
            <person name="Wei J."/>
            <person name="Que T."/>
            <person name="Du C."/>
            <person name="Cheng J."/>
            <person name="Dai P."/>
            <person name="Han X."/>
            <person name="Huang E."/>
            <person name="Gao Y."/>
            <person name="Liu J."/>
            <person name="Shao H."/>
            <person name="Ye R."/>
            <person name="Li L."/>
            <person name="Wei W."/>
            <person name="Wang X."/>
            <person name="Wang C."/>
            <person name="Huo Q."/>
            <person name="Li W."/>
            <person name="Guo W."/>
            <person name="Chen H."/>
            <person name="Chen S."/>
            <person name="Zhou L."/>
            <person name="Zhou L."/>
            <person name="Ni X."/>
            <person name="Tian J."/>
            <person name="Zhou Y."/>
            <person name="Sheng Y."/>
            <person name="Liu T."/>
            <person name="Pan Y."/>
            <person name="Xia L."/>
            <person name="Li J."/>
            <person name="Zhao F."/>
            <person name="Cao W."/>
        </authorList>
    </citation>
    <scope>NUCLEOTIDE SEQUENCE</scope>
    <source>
        <strain evidence="3">Rmic-2018</strain>
        <tissue evidence="3">Larvae</tissue>
    </source>
</reference>
<feature type="transmembrane region" description="Helical" evidence="2">
    <location>
        <begin position="572"/>
        <end position="596"/>
    </location>
</feature>
<feature type="transmembrane region" description="Helical" evidence="2">
    <location>
        <begin position="83"/>
        <end position="102"/>
    </location>
</feature>
<keyword evidence="4" id="KW-1185">Reference proteome</keyword>
<feature type="transmembrane region" description="Helical" evidence="2">
    <location>
        <begin position="46"/>
        <end position="71"/>
    </location>
</feature>
<feature type="region of interest" description="Disordered" evidence="1">
    <location>
        <begin position="491"/>
        <end position="532"/>
    </location>
</feature>
<name>A0A9J6EXH9_RHIMP</name>
<dbReference type="EMBL" id="JABSTU010000001">
    <property type="protein sequence ID" value="KAH8039251.1"/>
    <property type="molecule type" value="Genomic_DNA"/>
</dbReference>